<organism evidence="1 2">
    <name type="scientific">Neolewinella lacunae</name>
    <dbReference type="NCBI Taxonomy" id="1517758"/>
    <lineage>
        <taxon>Bacteria</taxon>
        <taxon>Pseudomonadati</taxon>
        <taxon>Bacteroidota</taxon>
        <taxon>Saprospiria</taxon>
        <taxon>Saprospirales</taxon>
        <taxon>Lewinellaceae</taxon>
        <taxon>Neolewinella</taxon>
    </lineage>
</organism>
<dbReference type="Gene3D" id="3.40.50.150">
    <property type="entry name" value="Vaccinia Virus protein VP39"/>
    <property type="match status" value="1"/>
</dbReference>
<dbReference type="PANTHER" id="PTHR43861">
    <property type="entry name" value="TRANS-ACONITATE 2-METHYLTRANSFERASE-RELATED"/>
    <property type="match status" value="1"/>
</dbReference>
<dbReference type="GO" id="GO:0008168">
    <property type="term" value="F:methyltransferase activity"/>
    <property type="evidence" value="ECO:0007669"/>
    <property type="project" value="UniProtKB-KW"/>
</dbReference>
<accession>A0A923PJM5</accession>
<dbReference type="EMBL" id="JACSIT010000135">
    <property type="protein sequence ID" value="MBC6995348.1"/>
    <property type="molecule type" value="Genomic_DNA"/>
</dbReference>
<keyword evidence="1" id="KW-0489">Methyltransferase</keyword>
<protein>
    <submittedName>
        <fullName evidence="1">Class I SAM-dependent methyltransferase</fullName>
    </submittedName>
</protein>
<dbReference type="InterPro" id="IPR029063">
    <property type="entry name" value="SAM-dependent_MTases_sf"/>
</dbReference>
<comment type="caution">
    <text evidence="1">The sequence shown here is derived from an EMBL/GenBank/DDBJ whole genome shotgun (WGS) entry which is preliminary data.</text>
</comment>
<evidence type="ECO:0000313" key="2">
    <source>
        <dbReference type="Proteomes" id="UP000650081"/>
    </source>
</evidence>
<reference evidence="1" key="1">
    <citation type="submission" date="2020-08" db="EMBL/GenBank/DDBJ databases">
        <title>Lewinella bacteria from marine environments.</title>
        <authorList>
            <person name="Zhong Y."/>
        </authorList>
    </citation>
    <scope>NUCLEOTIDE SEQUENCE</scope>
    <source>
        <strain evidence="1">KCTC 42187</strain>
    </source>
</reference>
<dbReference type="CDD" id="cd02440">
    <property type="entry name" value="AdoMet_MTases"/>
    <property type="match status" value="1"/>
</dbReference>
<evidence type="ECO:0000313" key="1">
    <source>
        <dbReference type="EMBL" id="MBC6995348.1"/>
    </source>
</evidence>
<dbReference type="AlphaFoldDB" id="A0A923PJM5"/>
<dbReference type="Proteomes" id="UP000650081">
    <property type="component" value="Unassembled WGS sequence"/>
</dbReference>
<gene>
    <name evidence="1" type="ORF">H9S92_14335</name>
</gene>
<proteinExistence type="predicted"/>
<dbReference type="SUPFAM" id="SSF53335">
    <property type="entry name" value="S-adenosyl-L-methionine-dependent methyltransferases"/>
    <property type="match status" value="1"/>
</dbReference>
<keyword evidence="2" id="KW-1185">Reference proteome</keyword>
<sequence length="276" mass="31232">MMVKDHSISGEQFPLWRCADCDFLFTQDPPVAADAGSYYKGEAYISHSDSQRGIVNKLYHRAREFMLGQKFQLVDRVATGKRLLDYGTGTGYFTDFMVRHGYAAEGMEIDEAARRYGAEKFGITVHPPEHLFAEGTPGSLDVITLWHVLEHLYSPRDYLRRFHELLAERGRLIIAVPNHKSKDAEAYGPHWAAYDVPRHLWHFSPATLRRMVGQAGFRVFETRHMPLDPFYVSLMSEKYANGGGLVAGGWRGFQSFTTGLSDANRASSVIYVCEKG</sequence>
<name>A0A923PJM5_9BACT</name>
<dbReference type="GO" id="GO:0032259">
    <property type="term" value="P:methylation"/>
    <property type="evidence" value="ECO:0007669"/>
    <property type="project" value="UniProtKB-KW"/>
</dbReference>
<dbReference type="PANTHER" id="PTHR43861:SF6">
    <property type="entry name" value="METHYLTRANSFERASE TYPE 11"/>
    <property type="match status" value="1"/>
</dbReference>
<dbReference type="Pfam" id="PF13489">
    <property type="entry name" value="Methyltransf_23"/>
    <property type="match status" value="1"/>
</dbReference>
<keyword evidence="1" id="KW-0808">Transferase</keyword>